<protein>
    <recommendedName>
        <fullName evidence="9">U4/U6.U5 small nuclear ribonucleoprotein 27kDa protein domain-containing protein</fullName>
    </recommendedName>
</protein>
<comment type="function">
    <text evidence="1">May play a role in mRNA splicing.</text>
</comment>
<dbReference type="PANTHER" id="PTHR31077">
    <property type="entry name" value="U4/U6.U5 SMALL NUCLEAR RIBONUCLEOPROTEIN 27 KDA PROTEIN"/>
    <property type="match status" value="1"/>
</dbReference>
<gene>
    <name evidence="10" type="ORF">H257_06742</name>
</gene>
<feature type="domain" description="U4/U6.U5 small nuclear ribonucleoprotein 27kDa protein" evidence="9">
    <location>
        <begin position="115"/>
        <end position="169"/>
    </location>
</feature>
<feature type="compositionally biased region" description="Basic residues" evidence="8">
    <location>
        <begin position="46"/>
        <end position="60"/>
    </location>
</feature>
<dbReference type="GO" id="GO:0071011">
    <property type="term" value="C:precatalytic spliceosome"/>
    <property type="evidence" value="ECO:0007669"/>
    <property type="project" value="TreeGrafter"/>
</dbReference>
<evidence type="ECO:0000256" key="1">
    <source>
        <dbReference type="ARBA" id="ARBA00003632"/>
    </source>
</evidence>
<evidence type="ECO:0000256" key="6">
    <source>
        <dbReference type="ARBA" id="ARBA00023187"/>
    </source>
</evidence>
<keyword evidence="5" id="KW-0507">mRNA processing</keyword>
<evidence type="ECO:0000256" key="2">
    <source>
        <dbReference type="ARBA" id="ARBA00004123"/>
    </source>
</evidence>
<evidence type="ECO:0000256" key="3">
    <source>
        <dbReference type="ARBA" id="ARBA00008218"/>
    </source>
</evidence>
<sequence length="177" mass="20470">MGRRSRSRSGSMDSWGRKRVRSSRAERSDRDVRDRDRRRSRERGRSRSRSRSVERRRRHSPSPPPRRPVRRTPSPKPAFEVLSTQDFRERILQGEGGSSPSNASQNKPPEPEISEEEQMRLLMGFGGFDTTKGKVVEENLRGPALGTSNTKSKREYRQFMNKRSSFMKPKPPAPMNC</sequence>
<evidence type="ECO:0000256" key="7">
    <source>
        <dbReference type="ARBA" id="ARBA00023242"/>
    </source>
</evidence>
<dbReference type="VEuPathDB" id="FungiDB:H257_06742"/>
<dbReference type="AlphaFoldDB" id="W4GM74"/>
<feature type="compositionally biased region" description="Basic and acidic residues" evidence="8">
    <location>
        <begin position="23"/>
        <end position="45"/>
    </location>
</feature>
<comment type="similarity">
    <text evidence="3">Belongs to the SNUT3 family.</text>
</comment>
<feature type="region of interest" description="Disordered" evidence="8">
    <location>
        <begin position="1"/>
        <end position="118"/>
    </location>
</feature>
<comment type="subunit">
    <text evidence="4">Part of a tri-snRNP complex.</text>
</comment>
<dbReference type="GO" id="GO:0008380">
    <property type="term" value="P:RNA splicing"/>
    <property type="evidence" value="ECO:0007669"/>
    <property type="project" value="UniProtKB-KW"/>
</dbReference>
<comment type="subcellular location">
    <subcellularLocation>
        <location evidence="2">Nucleus</location>
    </subcellularLocation>
</comment>
<dbReference type="PANTHER" id="PTHR31077:SF1">
    <property type="entry name" value="U4_U6.U5 SMALL NUCLEAR RIBONUCLEOPROTEIN 27 KDA PROTEIN"/>
    <property type="match status" value="1"/>
</dbReference>
<proteinExistence type="inferred from homology"/>
<keyword evidence="7" id="KW-0539">Nucleus</keyword>
<accession>W4GM74</accession>
<name>W4GM74_APHAT</name>
<dbReference type="GeneID" id="20808738"/>
<evidence type="ECO:0000256" key="8">
    <source>
        <dbReference type="SAM" id="MobiDB-lite"/>
    </source>
</evidence>
<dbReference type="GO" id="GO:0006397">
    <property type="term" value="P:mRNA processing"/>
    <property type="evidence" value="ECO:0007669"/>
    <property type="project" value="UniProtKB-KW"/>
</dbReference>
<feature type="compositionally biased region" description="Polar residues" evidence="8">
    <location>
        <begin position="98"/>
        <end position="107"/>
    </location>
</feature>
<evidence type="ECO:0000259" key="9">
    <source>
        <dbReference type="Pfam" id="PF08648"/>
    </source>
</evidence>
<dbReference type="RefSeq" id="XP_009830395.1">
    <property type="nucleotide sequence ID" value="XM_009832093.1"/>
</dbReference>
<keyword evidence="6" id="KW-0508">mRNA splicing</keyword>
<dbReference type="STRING" id="112090.W4GM74"/>
<evidence type="ECO:0000256" key="4">
    <source>
        <dbReference type="ARBA" id="ARBA00011825"/>
    </source>
</evidence>
<evidence type="ECO:0000313" key="10">
    <source>
        <dbReference type="EMBL" id="ETV80471.1"/>
    </source>
</evidence>
<dbReference type="OrthoDB" id="21368at2759"/>
<dbReference type="EMBL" id="KI913126">
    <property type="protein sequence ID" value="ETV80471.1"/>
    <property type="molecule type" value="Genomic_DNA"/>
</dbReference>
<dbReference type="Pfam" id="PF08648">
    <property type="entry name" value="SNRNP27"/>
    <property type="match status" value="1"/>
</dbReference>
<evidence type="ECO:0000256" key="5">
    <source>
        <dbReference type="ARBA" id="ARBA00022664"/>
    </source>
</evidence>
<reference evidence="10" key="1">
    <citation type="submission" date="2013-12" db="EMBL/GenBank/DDBJ databases">
        <title>The Genome Sequence of Aphanomyces astaci APO3.</title>
        <authorList>
            <consortium name="The Broad Institute Genomics Platform"/>
            <person name="Russ C."/>
            <person name="Tyler B."/>
            <person name="van West P."/>
            <person name="Dieguez-Uribeondo J."/>
            <person name="Young S.K."/>
            <person name="Zeng Q."/>
            <person name="Gargeya S."/>
            <person name="Fitzgerald M."/>
            <person name="Abouelleil A."/>
            <person name="Alvarado L."/>
            <person name="Chapman S.B."/>
            <person name="Gainer-Dewar J."/>
            <person name="Goldberg J."/>
            <person name="Griggs A."/>
            <person name="Gujja S."/>
            <person name="Hansen M."/>
            <person name="Howarth C."/>
            <person name="Imamovic A."/>
            <person name="Ireland A."/>
            <person name="Larimer J."/>
            <person name="McCowan C."/>
            <person name="Murphy C."/>
            <person name="Pearson M."/>
            <person name="Poon T.W."/>
            <person name="Priest M."/>
            <person name="Roberts A."/>
            <person name="Saif S."/>
            <person name="Shea T."/>
            <person name="Sykes S."/>
            <person name="Wortman J."/>
            <person name="Nusbaum C."/>
            <person name="Birren B."/>
        </authorList>
    </citation>
    <scope>NUCLEOTIDE SEQUENCE [LARGE SCALE GENOMIC DNA]</scope>
    <source>
        <strain evidence="10">APO3</strain>
    </source>
</reference>
<organism evidence="10">
    <name type="scientific">Aphanomyces astaci</name>
    <name type="common">Crayfish plague agent</name>
    <dbReference type="NCBI Taxonomy" id="112090"/>
    <lineage>
        <taxon>Eukaryota</taxon>
        <taxon>Sar</taxon>
        <taxon>Stramenopiles</taxon>
        <taxon>Oomycota</taxon>
        <taxon>Saprolegniomycetes</taxon>
        <taxon>Saprolegniales</taxon>
        <taxon>Verrucalvaceae</taxon>
        <taxon>Aphanomyces</taxon>
    </lineage>
</organism>
<dbReference type="InterPro" id="IPR013957">
    <property type="entry name" value="SNRNP27"/>
</dbReference>